<dbReference type="EMBL" id="RPOK01000002">
    <property type="protein sequence ID" value="RPJ67533.1"/>
    <property type="molecule type" value="Genomic_DNA"/>
</dbReference>
<keyword evidence="3" id="KW-1185">Reference proteome</keyword>
<evidence type="ECO:0000259" key="1">
    <source>
        <dbReference type="Pfam" id="PF09836"/>
    </source>
</evidence>
<dbReference type="OrthoDB" id="4146344at2"/>
<feature type="domain" description="Putative DNA-binding" evidence="1">
    <location>
        <begin position="26"/>
        <end position="91"/>
    </location>
</feature>
<dbReference type="AlphaFoldDB" id="A0A3N5Y347"/>
<proteinExistence type="predicted"/>
<accession>A0A3N5Y347</accession>
<evidence type="ECO:0000313" key="3">
    <source>
        <dbReference type="Proteomes" id="UP000275281"/>
    </source>
</evidence>
<evidence type="ECO:0000313" key="2">
    <source>
        <dbReference type="EMBL" id="RPJ67533.1"/>
    </source>
</evidence>
<organism evidence="2 3">
    <name type="scientific">Alteromonas sediminis</name>
    <dbReference type="NCBI Taxonomy" id="2259342"/>
    <lineage>
        <taxon>Bacteria</taxon>
        <taxon>Pseudomonadati</taxon>
        <taxon>Pseudomonadota</taxon>
        <taxon>Gammaproteobacteria</taxon>
        <taxon>Alteromonadales</taxon>
        <taxon>Alteromonadaceae</taxon>
        <taxon>Alteromonas/Salinimonas group</taxon>
        <taxon>Alteromonas</taxon>
    </lineage>
</organism>
<comment type="caution">
    <text evidence="2">The sequence shown here is derived from an EMBL/GenBank/DDBJ whole genome shotgun (WGS) entry which is preliminary data.</text>
</comment>
<dbReference type="Pfam" id="PF09836">
    <property type="entry name" value="DUF2063"/>
    <property type="match status" value="1"/>
</dbReference>
<sequence length="275" mass="30910">MGNPSEPCSTCQIDSTAGVNMSESDYQQALVAAIVSEPPLEGGTAIYRNNWIENAHRALSVSFPTVKALLGENNFRLIVRYACAKSPKTEYDWGEWALDELPAIIEATLHEQKLLDTMDFVVDCAKLDAALFRCQRSVDPLLDTASLSLLEKAPPESLRLNLANKQSLVTSNYPLNDLYDFVHRPLDESESLKAQIQKARDRAQLRYFLVYRTDFNPLIKALTEEEAQLHQLVVSKTDVATLFEKCTEMKVDFSSWLGESIAEKRIIGINHIESK</sequence>
<gene>
    <name evidence="2" type="ORF">DRW07_08445</name>
</gene>
<reference evidence="2 3" key="1">
    <citation type="submission" date="2018-11" db="EMBL/GenBank/DDBJ databases">
        <authorList>
            <person name="Ye M.-Q."/>
            <person name="Du Z.-J."/>
        </authorList>
    </citation>
    <scope>NUCLEOTIDE SEQUENCE [LARGE SCALE GENOMIC DNA]</scope>
    <source>
        <strain evidence="2 3">U0105</strain>
    </source>
</reference>
<dbReference type="Proteomes" id="UP000275281">
    <property type="component" value="Unassembled WGS sequence"/>
</dbReference>
<name>A0A3N5Y347_9ALTE</name>
<dbReference type="InterPro" id="IPR018640">
    <property type="entry name" value="DUF2063"/>
</dbReference>
<protein>
    <submittedName>
        <fullName evidence="2">DUF2063 domain-containing protein</fullName>
    </submittedName>
</protein>